<dbReference type="RefSeq" id="WP_125467196.1">
    <property type="nucleotide sequence ID" value="NZ_RWBG01000002.1"/>
</dbReference>
<sequence>MNFTKKNHEHKSKNVNHVSKKVILSVAVMAAIGFTSCKNNTKTETETETTTTEVSKDMAMTDISFGVRGNCGMCKTTIEKAVNAVDGVAKANWDVDKKKIDVSFDDTKTNEMAIHKAIAASGYDTEKVAGNEEAYKNLPGCCQYDHTMAMNQTGEVKAEDHANHGH</sequence>
<dbReference type="Proteomes" id="UP000270620">
    <property type="component" value="Unassembled WGS sequence"/>
</dbReference>
<accession>A0A428K1Q7</accession>
<proteinExistence type="predicted"/>
<reference evidence="2 3" key="1">
    <citation type="submission" date="2018-12" db="EMBL/GenBank/DDBJ databases">
        <title>Mangrovimonas spongiae sp. nov., a novel member of the genus Mangrovimonas isolated from marine sponge.</title>
        <authorList>
            <person name="Zhuang L."/>
            <person name="Luo L."/>
        </authorList>
    </citation>
    <scope>NUCLEOTIDE SEQUENCE [LARGE SCALE GENOMIC DNA]</scope>
    <source>
        <strain evidence="2 3">HN-E26</strain>
    </source>
</reference>
<dbReference type="InterPro" id="IPR006121">
    <property type="entry name" value="HMA_dom"/>
</dbReference>
<evidence type="ECO:0000313" key="2">
    <source>
        <dbReference type="EMBL" id="RSK40276.1"/>
    </source>
</evidence>
<dbReference type="OrthoDB" id="5513217at2"/>
<dbReference type="GO" id="GO:0046872">
    <property type="term" value="F:metal ion binding"/>
    <property type="evidence" value="ECO:0007669"/>
    <property type="project" value="InterPro"/>
</dbReference>
<feature type="domain" description="HMA" evidence="1">
    <location>
        <begin position="58"/>
        <end position="126"/>
    </location>
</feature>
<name>A0A428K1Q7_9FLAO</name>
<keyword evidence="3" id="KW-1185">Reference proteome</keyword>
<gene>
    <name evidence="2" type="ORF">EJA19_04670</name>
</gene>
<dbReference type="Gene3D" id="3.30.70.100">
    <property type="match status" value="1"/>
</dbReference>
<comment type="caution">
    <text evidence="2">The sequence shown here is derived from an EMBL/GenBank/DDBJ whole genome shotgun (WGS) entry which is preliminary data.</text>
</comment>
<organism evidence="2 3">
    <name type="scientific">Mangrovimonas spongiae</name>
    <dbReference type="NCBI Taxonomy" id="2494697"/>
    <lineage>
        <taxon>Bacteria</taxon>
        <taxon>Pseudomonadati</taxon>
        <taxon>Bacteroidota</taxon>
        <taxon>Flavobacteriia</taxon>
        <taxon>Flavobacteriales</taxon>
        <taxon>Flavobacteriaceae</taxon>
        <taxon>Mangrovimonas</taxon>
    </lineage>
</organism>
<protein>
    <submittedName>
        <fullName evidence="2">Copper chaperone</fullName>
    </submittedName>
</protein>
<dbReference type="CDD" id="cd00371">
    <property type="entry name" value="HMA"/>
    <property type="match status" value="1"/>
</dbReference>
<evidence type="ECO:0000313" key="3">
    <source>
        <dbReference type="Proteomes" id="UP000270620"/>
    </source>
</evidence>
<dbReference type="PROSITE" id="PS50846">
    <property type="entry name" value="HMA_2"/>
    <property type="match status" value="1"/>
</dbReference>
<evidence type="ECO:0000259" key="1">
    <source>
        <dbReference type="PROSITE" id="PS50846"/>
    </source>
</evidence>
<dbReference type="InterPro" id="IPR036163">
    <property type="entry name" value="HMA_dom_sf"/>
</dbReference>
<dbReference type="Pfam" id="PF00403">
    <property type="entry name" value="HMA"/>
    <property type="match status" value="1"/>
</dbReference>
<dbReference type="SUPFAM" id="SSF55008">
    <property type="entry name" value="HMA, heavy metal-associated domain"/>
    <property type="match status" value="1"/>
</dbReference>
<dbReference type="AlphaFoldDB" id="A0A428K1Q7"/>
<dbReference type="EMBL" id="RWBG01000002">
    <property type="protein sequence ID" value="RSK40276.1"/>
    <property type="molecule type" value="Genomic_DNA"/>
</dbReference>